<dbReference type="InterPro" id="IPR002347">
    <property type="entry name" value="SDR_fam"/>
</dbReference>
<dbReference type="FunCoup" id="A0A7R8UWP5">
    <property type="interactions" value="260"/>
</dbReference>
<name>A0A7R8UWP5_HERIL</name>
<dbReference type="InParanoid" id="A0A7R8UWP5"/>
<reference evidence="3 4" key="1">
    <citation type="submission" date="2020-11" db="EMBL/GenBank/DDBJ databases">
        <authorList>
            <person name="Wallbank WR R."/>
            <person name="Pardo Diaz C."/>
            <person name="Kozak K."/>
            <person name="Martin S."/>
            <person name="Jiggins C."/>
            <person name="Moest M."/>
            <person name="Warren A I."/>
            <person name="Generalovic N T."/>
            <person name="Byers J.R.P. K."/>
            <person name="Montejo-Kovacevich G."/>
            <person name="Yen C E."/>
        </authorList>
    </citation>
    <scope>NUCLEOTIDE SEQUENCE [LARGE SCALE GENOMIC DNA]</scope>
</reference>
<evidence type="ECO:0000256" key="2">
    <source>
        <dbReference type="RuleBase" id="RU000363"/>
    </source>
</evidence>
<dbReference type="Gene3D" id="3.40.50.720">
    <property type="entry name" value="NAD(P)-binding Rossmann-like Domain"/>
    <property type="match status" value="1"/>
</dbReference>
<proteinExistence type="inferred from homology"/>
<comment type="similarity">
    <text evidence="2">Belongs to the short-chain dehydrogenases/reductases (SDR) family.</text>
</comment>
<dbReference type="PANTHER" id="PTHR43157:SF31">
    <property type="entry name" value="PHOSPHATIDYLINOSITOL-GLYCAN BIOSYNTHESIS CLASS F PROTEIN"/>
    <property type="match status" value="1"/>
</dbReference>
<protein>
    <submittedName>
        <fullName evidence="3">Uncharacterized protein</fullName>
    </submittedName>
</protein>
<evidence type="ECO:0000313" key="3">
    <source>
        <dbReference type="EMBL" id="CAD7088019.1"/>
    </source>
</evidence>
<dbReference type="PRINTS" id="PR00081">
    <property type="entry name" value="GDHRDH"/>
</dbReference>
<dbReference type="PANTHER" id="PTHR43157">
    <property type="entry name" value="PHOSPHATIDYLINOSITOL-GLYCAN BIOSYNTHESIS CLASS F PROTEIN-RELATED"/>
    <property type="match status" value="1"/>
</dbReference>
<evidence type="ECO:0000313" key="4">
    <source>
        <dbReference type="Proteomes" id="UP000594454"/>
    </source>
</evidence>
<dbReference type="Proteomes" id="UP000594454">
    <property type="component" value="Chromosome 4"/>
</dbReference>
<evidence type="ECO:0000256" key="1">
    <source>
        <dbReference type="ARBA" id="ARBA00023002"/>
    </source>
</evidence>
<dbReference type="AlphaFoldDB" id="A0A7R8UWP5"/>
<organism evidence="3 4">
    <name type="scientific">Hermetia illucens</name>
    <name type="common">Black soldier fly</name>
    <dbReference type="NCBI Taxonomy" id="343691"/>
    <lineage>
        <taxon>Eukaryota</taxon>
        <taxon>Metazoa</taxon>
        <taxon>Ecdysozoa</taxon>
        <taxon>Arthropoda</taxon>
        <taxon>Hexapoda</taxon>
        <taxon>Insecta</taxon>
        <taxon>Pterygota</taxon>
        <taxon>Neoptera</taxon>
        <taxon>Endopterygota</taxon>
        <taxon>Diptera</taxon>
        <taxon>Brachycera</taxon>
        <taxon>Stratiomyomorpha</taxon>
        <taxon>Stratiomyidae</taxon>
        <taxon>Hermetiinae</taxon>
        <taxon>Hermetia</taxon>
    </lineage>
</organism>
<dbReference type="SUPFAM" id="SSF51735">
    <property type="entry name" value="NAD(P)-binding Rossmann-fold domains"/>
    <property type="match status" value="1"/>
</dbReference>
<dbReference type="GO" id="GO:0016491">
    <property type="term" value="F:oxidoreductase activity"/>
    <property type="evidence" value="ECO:0007669"/>
    <property type="project" value="UniProtKB-KW"/>
</dbReference>
<keyword evidence="4" id="KW-1185">Reference proteome</keyword>
<dbReference type="CDD" id="cd05327">
    <property type="entry name" value="retinol-DH_like_SDR_c_like"/>
    <property type="match status" value="1"/>
</dbReference>
<dbReference type="EMBL" id="LR899012">
    <property type="protein sequence ID" value="CAD7088019.1"/>
    <property type="molecule type" value="Genomic_DNA"/>
</dbReference>
<accession>A0A7R8UWP5</accession>
<keyword evidence="1" id="KW-0560">Oxidoreductase</keyword>
<sequence>MPKTWSEWQTEFQIQACGAFGLYHDFVLRKKDRVELYKQPDRVAVITGGGRGIGLKIVEKLLECEMTVVMGVRNPKKAEASVSEIVDLSKTKGRLICEKLDVGSFASVREFAKSVQAKFSKIDILLNNAGIMFAPYELTEDGYESHFATNYLGHFLLTHLLLNQLKAAGKEGRNSRIVNVSSIVHLVGRINYNDINGSNNYYPATAYNQSKLAQVLFTKHLNNILREEGAHVQVHAVHPGVVDTDLFVHSSTTAVPGLKRIFFKTPEQGSRCVVYAAIAPKLEGKGGSYLSNCVRAKVHPATTDYQRCERLFKFSCDLLNIEKFGSVGK</sequence>
<dbReference type="OrthoDB" id="191139at2759"/>
<dbReference type="PRINTS" id="PR00080">
    <property type="entry name" value="SDRFAMILY"/>
</dbReference>
<dbReference type="Pfam" id="PF00106">
    <property type="entry name" value="adh_short"/>
    <property type="match status" value="1"/>
</dbReference>
<dbReference type="InterPro" id="IPR036291">
    <property type="entry name" value="NAD(P)-bd_dom_sf"/>
</dbReference>
<gene>
    <name evidence="3" type="ORF">HERILL_LOCUS10681</name>
</gene>